<comment type="subunit">
    <text evidence="10">Monomer.</text>
</comment>
<comment type="cofactor">
    <cofactor evidence="1 10">
        <name>Mg(2+)</name>
        <dbReference type="ChEBI" id="CHEBI:18420"/>
    </cofactor>
</comment>
<dbReference type="Gene3D" id="1.10.20.140">
    <property type="match status" value="1"/>
</dbReference>
<comment type="caution">
    <text evidence="10">Lacks conserved residue(s) required for the propagation of feature annotation.</text>
</comment>
<dbReference type="GO" id="GO:0006400">
    <property type="term" value="P:tRNA modification"/>
    <property type="evidence" value="ECO:0007669"/>
    <property type="project" value="TreeGrafter"/>
</dbReference>
<dbReference type="EC" id="2.5.1.75" evidence="10"/>
<evidence type="ECO:0000256" key="6">
    <source>
        <dbReference type="ARBA" id="ARBA00022741"/>
    </source>
</evidence>
<dbReference type="NCBIfam" id="TIGR00174">
    <property type="entry name" value="miaA"/>
    <property type="match status" value="1"/>
</dbReference>
<evidence type="ECO:0000256" key="9">
    <source>
        <dbReference type="ARBA" id="ARBA00049563"/>
    </source>
</evidence>
<evidence type="ECO:0000256" key="10">
    <source>
        <dbReference type="HAMAP-Rule" id="MF_00185"/>
    </source>
</evidence>
<keyword evidence="4 10" id="KW-0808">Transferase</keyword>
<keyword evidence="15" id="KW-1185">Reference proteome</keyword>
<evidence type="ECO:0000256" key="8">
    <source>
        <dbReference type="ARBA" id="ARBA00022842"/>
    </source>
</evidence>
<name>A0A168VYN7_9BACL</name>
<dbReference type="Gene3D" id="3.40.50.300">
    <property type="entry name" value="P-loop containing nucleotide triphosphate hydrolases"/>
    <property type="match status" value="1"/>
</dbReference>
<dbReference type="GO" id="GO:0052381">
    <property type="term" value="F:tRNA dimethylallyltransferase activity"/>
    <property type="evidence" value="ECO:0007669"/>
    <property type="project" value="UniProtKB-UniRule"/>
</dbReference>
<evidence type="ECO:0000256" key="7">
    <source>
        <dbReference type="ARBA" id="ARBA00022840"/>
    </source>
</evidence>
<keyword evidence="5 10" id="KW-0819">tRNA processing</keyword>
<evidence type="ECO:0000256" key="11">
    <source>
        <dbReference type="RuleBase" id="RU003783"/>
    </source>
</evidence>
<evidence type="ECO:0000256" key="3">
    <source>
        <dbReference type="ARBA" id="ARBA00005842"/>
    </source>
</evidence>
<dbReference type="InterPro" id="IPR027417">
    <property type="entry name" value="P-loop_NTPase"/>
</dbReference>
<dbReference type="HAMAP" id="MF_00185">
    <property type="entry name" value="IPP_trans"/>
    <property type="match status" value="1"/>
</dbReference>
<dbReference type="STRING" id="1221500.ABE65_009075"/>
<evidence type="ECO:0000256" key="5">
    <source>
        <dbReference type="ARBA" id="ARBA00022694"/>
    </source>
</evidence>
<keyword evidence="7 10" id="KW-0067">ATP-binding</keyword>
<feature type="region of interest" description="Interaction with substrate tRNA" evidence="10">
    <location>
        <begin position="35"/>
        <end position="38"/>
    </location>
</feature>
<evidence type="ECO:0000313" key="15">
    <source>
        <dbReference type="Proteomes" id="UP000076623"/>
    </source>
</evidence>
<keyword evidence="8 10" id="KW-0460">Magnesium</keyword>
<dbReference type="KEGG" id="fpn:ABE65_009075"/>
<accession>A0A168VYN7</accession>
<dbReference type="Proteomes" id="UP000076623">
    <property type="component" value="Chromosome"/>
</dbReference>
<feature type="region of interest" description="Interaction with substrate tRNA" evidence="10">
    <location>
        <begin position="160"/>
        <end position="164"/>
    </location>
</feature>
<feature type="site" description="Interaction with substrate tRNA" evidence="10">
    <location>
        <position position="124"/>
    </location>
</feature>
<evidence type="ECO:0000256" key="2">
    <source>
        <dbReference type="ARBA" id="ARBA00003213"/>
    </source>
</evidence>
<proteinExistence type="inferred from homology"/>
<dbReference type="EMBL" id="CP015378">
    <property type="protein sequence ID" value="ANC76945.1"/>
    <property type="molecule type" value="Genomic_DNA"/>
</dbReference>
<gene>
    <name evidence="10" type="primary">miaA</name>
    <name evidence="14" type="ORF">ABE65_009075</name>
</gene>
<dbReference type="RefSeq" id="WP_066393849.1">
    <property type="nucleotide sequence ID" value="NZ_CP015378.1"/>
</dbReference>
<evidence type="ECO:0000256" key="12">
    <source>
        <dbReference type="RuleBase" id="RU003784"/>
    </source>
</evidence>
<dbReference type="GO" id="GO:0005524">
    <property type="term" value="F:ATP binding"/>
    <property type="evidence" value="ECO:0007669"/>
    <property type="project" value="UniProtKB-UniRule"/>
</dbReference>
<dbReference type="PANTHER" id="PTHR11088">
    <property type="entry name" value="TRNA DIMETHYLALLYLTRANSFERASE"/>
    <property type="match status" value="1"/>
</dbReference>
<reference evidence="14 15" key="1">
    <citation type="submission" date="2016-04" db="EMBL/GenBank/DDBJ databases">
        <title>Complete genome sequence of Fictibacillus phosphorivorans G25-29, a strain toxic to nematodes.</title>
        <authorList>
            <person name="Zheng Z."/>
        </authorList>
    </citation>
    <scope>NUCLEOTIDE SEQUENCE [LARGE SCALE GENOMIC DNA]</scope>
    <source>
        <strain evidence="14 15">G25-29</strain>
    </source>
</reference>
<keyword evidence="6 10" id="KW-0547">Nucleotide-binding</keyword>
<feature type="binding site" evidence="10">
    <location>
        <begin position="10"/>
        <end position="17"/>
    </location>
    <ligand>
        <name>ATP</name>
        <dbReference type="ChEBI" id="CHEBI:30616"/>
    </ligand>
</feature>
<comment type="catalytic activity">
    <reaction evidence="9 10 11">
        <text>adenosine(37) in tRNA + dimethylallyl diphosphate = N(6)-dimethylallyladenosine(37) in tRNA + diphosphate</text>
        <dbReference type="Rhea" id="RHEA:26482"/>
        <dbReference type="Rhea" id="RHEA-COMP:10162"/>
        <dbReference type="Rhea" id="RHEA-COMP:10375"/>
        <dbReference type="ChEBI" id="CHEBI:33019"/>
        <dbReference type="ChEBI" id="CHEBI:57623"/>
        <dbReference type="ChEBI" id="CHEBI:74411"/>
        <dbReference type="ChEBI" id="CHEBI:74415"/>
        <dbReference type="EC" id="2.5.1.75"/>
    </reaction>
</comment>
<dbReference type="InterPro" id="IPR039657">
    <property type="entry name" value="Dimethylallyltransferase"/>
</dbReference>
<comment type="similarity">
    <text evidence="3 10 13">Belongs to the IPP transferase family.</text>
</comment>
<dbReference type="PANTHER" id="PTHR11088:SF60">
    <property type="entry name" value="TRNA DIMETHYLALLYLTRANSFERASE"/>
    <property type="match status" value="1"/>
</dbReference>
<dbReference type="InterPro" id="IPR018022">
    <property type="entry name" value="IPT"/>
</dbReference>
<feature type="binding site" evidence="10">
    <location>
        <begin position="12"/>
        <end position="17"/>
    </location>
    <ligand>
        <name>substrate</name>
    </ligand>
</feature>
<organism evidence="14 15">
    <name type="scientific">Fictibacillus phosphorivorans</name>
    <dbReference type="NCBI Taxonomy" id="1221500"/>
    <lineage>
        <taxon>Bacteria</taxon>
        <taxon>Bacillati</taxon>
        <taxon>Bacillota</taxon>
        <taxon>Bacilli</taxon>
        <taxon>Bacillales</taxon>
        <taxon>Fictibacillaceae</taxon>
        <taxon>Fictibacillus</taxon>
    </lineage>
</organism>
<evidence type="ECO:0000256" key="1">
    <source>
        <dbReference type="ARBA" id="ARBA00001946"/>
    </source>
</evidence>
<dbReference type="SUPFAM" id="SSF52540">
    <property type="entry name" value="P-loop containing nucleoside triphosphate hydrolases"/>
    <property type="match status" value="2"/>
</dbReference>
<dbReference type="AlphaFoldDB" id="A0A168VYN7"/>
<sequence length="316" mass="36248">MKEKLVVIVGPTAVGKTKTSIELAKALDGEIISGDSMQIYRGLDIGTAKITEEEKEGIPHYLIDIKDPTESFSVAEFQKLARERITEINQKGKVPILVGGTGLYVRAVTHHYEFSEATRNNQLRDELQRKSEVDGSEALHAELSKVDPERAKEIHPNNVQRVIRALEIYYTTGNAPSTEQGKNRSDEESLYQLALVGLTMDRERLYKRINERVDQMVQLGVLNEARMLFEQDITNSLAAKAIGYKEFFPYLSGESTLEEAITLLKRNSRRYAKRQYTWFQNQMDVEWFSMDKDPFHKKFQEIQHFVEGKLEISENV</sequence>
<comment type="function">
    <text evidence="2 10 12">Catalyzes the transfer of a dimethylallyl group onto the adenine at position 37 in tRNAs that read codons beginning with uridine, leading to the formation of N6-(dimethylallyl)adenosine (i(6)A).</text>
</comment>
<evidence type="ECO:0000256" key="13">
    <source>
        <dbReference type="RuleBase" id="RU003785"/>
    </source>
</evidence>
<protein>
    <recommendedName>
        <fullName evidence="10">tRNA dimethylallyltransferase</fullName>
        <ecNumber evidence="10">2.5.1.75</ecNumber>
    </recommendedName>
    <alternativeName>
        <fullName evidence="10">Dimethylallyl diphosphate:tRNA dimethylallyltransferase</fullName>
        <shortName evidence="10">DMAPP:tRNA dimethylallyltransferase</shortName>
        <shortName evidence="10">DMATase</shortName>
    </alternativeName>
    <alternativeName>
        <fullName evidence="10">Isopentenyl-diphosphate:tRNA isopentenyltransferase</fullName>
        <shortName evidence="10">IPP transferase</shortName>
        <shortName evidence="10">IPPT</shortName>
        <shortName evidence="10">IPTase</shortName>
    </alternativeName>
</protein>
<evidence type="ECO:0000256" key="4">
    <source>
        <dbReference type="ARBA" id="ARBA00022679"/>
    </source>
</evidence>
<dbReference type="Pfam" id="PF01715">
    <property type="entry name" value="IPPT"/>
    <property type="match status" value="1"/>
</dbReference>
<feature type="site" description="Interaction with substrate tRNA" evidence="10">
    <location>
        <position position="101"/>
    </location>
</feature>
<evidence type="ECO:0000313" key="14">
    <source>
        <dbReference type="EMBL" id="ANC76945.1"/>
    </source>
</evidence>